<evidence type="ECO:0000313" key="3">
    <source>
        <dbReference type="Proteomes" id="UP000198928"/>
    </source>
</evidence>
<evidence type="ECO:0008006" key="4">
    <source>
        <dbReference type="Google" id="ProtNLM"/>
    </source>
</evidence>
<keyword evidence="1" id="KW-0812">Transmembrane</keyword>
<protein>
    <recommendedName>
        <fullName evidence="4">Integral membrane protein</fullName>
    </recommendedName>
</protein>
<keyword evidence="1" id="KW-0472">Membrane</keyword>
<evidence type="ECO:0000313" key="2">
    <source>
        <dbReference type="EMBL" id="SFK04625.1"/>
    </source>
</evidence>
<keyword evidence="1" id="KW-1133">Transmembrane helix</keyword>
<dbReference type="Proteomes" id="UP000198928">
    <property type="component" value="Unassembled WGS sequence"/>
</dbReference>
<proteinExistence type="predicted"/>
<dbReference type="EMBL" id="FOSG01000003">
    <property type="protein sequence ID" value="SFK04625.1"/>
    <property type="molecule type" value="Genomic_DNA"/>
</dbReference>
<organism evidence="2 3">
    <name type="scientific">Streptomyces pini</name>
    <dbReference type="NCBI Taxonomy" id="1520580"/>
    <lineage>
        <taxon>Bacteria</taxon>
        <taxon>Bacillati</taxon>
        <taxon>Actinomycetota</taxon>
        <taxon>Actinomycetes</taxon>
        <taxon>Kitasatosporales</taxon>
        <taxon>Streptomycetaceae</taxon>
        <taxon>Streptomyces</taxon>
    </lineage>
</organism>
<accession>A0A1I3WAS8</accession>
<keyword evidence="3" id="KW-1185">Reference proteome</keyword>
<dbReference type="AlphaFoldDB" id="A0A1I3WAS8"/>
<reference evidence="3" key="1">
    <citation type="submission" date="2016-10" db="EMBL/GenBank/DDBJ databases">
        <authorList>
            <person name="Varghese N."/>
            <person name="Submissions S."/>
        </authorList>
    </citation>
    <scope>NUCLEOTIDE SEQUENCE [LARGE SCALE GENOMIC DNA]</scope>
    <source>
        <strain evidence="3">PL19</strain>
    </source>
</reference>
<feature type="transmembrane region" description="Helical" evidence="1">
    <location>
        <begin position="61"/>
        <end position="82"/>
    </location>
</feature>
<feature type="transmembrane region" description="Helical" evidence="1">
    <location>
        <begin position="88"/>
        <end position="107"/>
    </location>
</feature>
<name>A0A1I3WAS8_9ACTN</name>
<evidence type="ECO:0000256" key="1">
    <source>
        <dbReference type="SAM" id="Phobius"/>
    </source>
</evidence>
<sequence length="278" mass="28357">MRPRREIPGATQVTPPAPAAAGIGRVAILTRPTLFRHFLAEPVAHSAAMSRTGFTDTGIRAVRAAVFTAVCLVLSAGAHVLLSAGPLPYPPLLAVGATVFVIAFALAGRERGFRAIAALLVPLELAADTVFTTGQHACYGQAGGPVAGPLRAVGLDLLCAGGDFGTPLARMTASDTSPLPVAAHPAAPWLLLAAHVAVGLTAAAWLHRGDAALSRLLRAAAAAVFRPLLLAADARSAAGESCGRVPRPAHRTRARRALPVLTHSVVRRGPPCSAALAA</sequence>
<gene>
    <name evidence="2" type="ORF">SAMN05192584_103216</name>
</gene>